<dbReference type="InterPro" id="IPR056924">
    <property type="entry name" value="SH3_Tf2-1"/>
</dbReference>
<dbReference type="EMBL" id="AVOT02041246">
    <property type="protein sequence ID" value="MBW0536521.1"/>
    <property type="molecule type" value="Genomic_DNA"/>
</dbReference>
<gene>
    <name evidence="2" type="ORF">O181_076236</name>
</gene>
<accession>A0A9Q3FA04</accession>
<protein>
    <recommendedName>
        <fullName evidence="1">Tf2-1-like SH3-like domain-containing protein</fullName>
    </recommendedName>
</protein>
<evidence type="ECO:0000259" key="1">
    <source>
        <dbReference type="Pfam" id="PF24626"/>
    </source>
</evidence>
<dbReference type="Proteomes" id="UP000765509">
    <property type="component" value="Unassembled WGS sequence"/>
</dbReference>
<evidence type="ECO:0000313" key="2">
    <source>
        <dbReference type="EMBL" id="MBW0536521.1"/>
    </source>
</evidence>
<sequence length="132" mass="15433">MQDYFKDYKERWDKRHKPPDFKLGDLVFLSTFNFNKLKVPKKLKYSFEGPFMIRGIHGSNAVQLEMTGKLVNKHPAFPVSLIKPYRSSDKGLFTLRNKPQHETPPLEEGEEKKILKLIKEKGQETKKKGNTL</sequence>
<name>A0A9Q3FA04_9BASI</name>
<evidence type="ECO:0000313" key="3">
    <source>
        <dbReference type="Proteomes" id="UP000765509"/>
    </source>
</evidence>
<dbReference type="AlphaFoldDB" id="A0A9Q3FA04"/>
<proteinExistence type="predicted"/>
<comment type="caution">
    <text evidence="2">The sequence shown here is derived from an EMBL/GenBank/DDBJ whole genome shotgun (WGS) entry which is preliminary data.</text>
</comment>
<feature type="domain" description="Tf2-1-like SH3-like" evidence="1">
    <location>
        <begin position="24"/>
        <end position="86"/>
    </location>
</feature>
<dbReference type="Pfam" id="PF24626">
    <property type="entry name" value="SH3_Tf2-1"/>
    <property type="match status" value="1"/>
</dbReference>
<reference evidence="2" key="1">
    <citation type="submission" date="2021-03" db="EMBL/GenBank/DDBJ databases">
        <title>Draft genome sequence of rust myrtle Austropuccinia psidii MF-1, a brazilian biotype.</title>
        <authorList>
            <person name="Quecine M.C."/>
            <person name="Pachon D.M.R."/>
            <person name="Bonatelli M.L."/>
            <person name="Correr F.H."/>
            <person name="Franceschini L.M."/>
            <person name="Leite T.F."/>
            <person name="Margarido G.R.A."/>
            <person name="Almeida C.A."/>
            <person name="Ferrarezi J.A."/>
            <person name="Labate C.A."/>
        </authorList>
    </citation>
    <scope>NUCLEOTIDE SEQUENCE</scope>
    <source>
        <strain evidence="2">MF-1</strain>
    </source>
</reference>
<organism evidence="2 3">
    <name type="scientific">Austropuccinia psidii MF-1</name>
    <dbReference type="NCBI Taxonomy" id="1389203"/>
    <lineage>
        <taxon>Eukaryota</taxon>
        <taxon>Fungi</taxon>
        <taxon>Dikarya</taxon>
        <taxon>Basidiomycota</taxon>
        <taxon>Pucciniomycotina</taxon>
        <taxon>Pucciniomycetes</taxon>
        <taxon>Pucciniales</taxon>
        <taxon>Sphaerophragmiaceae</taxon>
        <taxon>Austropuccinia</taxon>
    </lineage>
</organism>
<keyword evidence="3" id="KW-1185">Reference proteome</keyword>